<accession>A0AAV7U8G3</accession>
<keyword evidence="2" id="KW-1185">Reference proteome</keyword>
<organism evidence="1 2">
    <name type="scientific">Pleurodeles waltl</name>
    <name type="common">Iberian ribbed newt</name>
    <dbReference type="NCBI Taxonomy" id="8319"/>
    <lineage>
        <taxon>Eukaryota</taxon>
        <taxon>Metazoa</taxon>
        <taxon>Chordata</taxon>
        <taxon>Craniata</taxon>
        <taxon>Vertebrata</taxon>
        <taxon>Euteleostomi</taxon>
        <taxon>Amphibia</taxon>
        <taxon>Batrachia</taxon>
        <taxon>Caudata</taxon>
        <taxon>Salamandroidea</taxon>
        <taxon>Salamandridae</taxon>
        <taxon>Pleurodelinae</taxon>
        <taxon>Pleurodeles</taxon>
    </lineage>
</organism>
<comment type="caution">
    <text evidence="1">The sequence shown here is derived from an EMBL/GenBank/DDBJ whole genome shotgun (WGS) entry which is preliminary data.</text>
</comment>
<protein>
    <submittedName>
        <fullName evidence="1">Uncharacterized protein</fullName>
    </submittedName>
</protein>
<proteinExistence type="predicted"/>
<evidence type="ECO:0000313" key="1">
    <source>
        <dbReference type="EMBL" id="KAJ1184073.1"/>
    </source>
</evidence>
<reference evidence="1" key="1">
    <citation type="journal article" date="2022" name="bioRxiv">
        <title>Sequencing and chromosome-scale assembly of the giantPleurodeles waltlgenome.</title>
        <authorList>
            <person name="Brown T."/>
            <person name="Elewa A."/>
            <person name="Iarovenko S."/>
            <person name="Subramanian E."/>
            <person name="Araus A.J."/>
            <person name="Petzold A."/>
            <person name="Susuki M."/>
            <person name="Suzuki K.-i.T."/>
            <person name="Hayashi T."/>
            <person name="Toyoda A."/>
            <person name="Oliveira C."/>
            <person name="Osipova E."/>
            <person name="Leigh N.D."/>
            <person name="Simon A."/>
            <person name="Yun M.H."/>
        </authorList>
    </citation>
    <scope>NUCLEOTIDE SEQUENCE</scope>
    <source>
        <strain evidence="1">20211129_DDA</strain>
        <tissue evidence="1">Liver</tissue>
    </source>
</reference>
<dbReference type="Proteomes" id="UP001066276">
    <property type="component" value="Chromosome 3_1"/>
</dbReference>
<gene>
    <name evidence="1" type="ORF">NDU88_000883</name>
</gene>
<dbReference type="AlphaFoldDB" id="A0AAV7U8G3"/>
<evidence type="ECO:0000313" key="2">
    <source>
        <dbReference type="Proteomes" id="UP001066276"/>
    </source>
</evidence>
<name>A0AAV7U8G3_PLEWA</name>
<dbReference type="EMBL" id="JANPWB010000005">
    <property type="protein sequence ID" value="KAJ1184073.1"/>
    <property type="molecule type" value="Genomic_DNA"/>
</dbReference>
<sequence>MERDRGLERRFAKNSVPSCKVADTPELDPSMATFLKKFTKDPKKGLDRTWRGLQDKLLDLAGPITKILELAVQAKEANMPLDPEAVLEWAQRAICLLGNTNCAISTE</sequence>